<sequence length="258" mass="28134">MLGSWDNGGVNFQNGTAFDLSGGYADVKARSFELAEDWEVPIEANYLPNPSDTCVPESDCVAGDTDCATVPTRRLEDKDVDPDCKESCFTTPLKDMCFTDLALSIKETPCSDQFALESVEIFDCYGELESKEEVDKTWACQPTYVDPIIVQETLANFRPVGSEMCMADDDTCTCLGGVCVPDCVDEVGTVCVPGLCSSAKPMKEMKDESASEKMTKAPKGDRRLKKGEKGDEEKMPKASKTPKATKSPKSKCMCKVQV</sequence>
<organism evidence="2 3">
    <name type="scientific">Chaetoceros tenuissimus</name>
    <dbReference type="NCBI Taxonomy" id="426638"/>
    <lineage>
        <taxon>Eukaryota</taxon>
        <taxon>Sar</taxon>
        <taxon>Stramenopiles</taxon>
        <taxon>Ochrophyta</taxon>
        <taxon>Bacillariophyta</taxon>
        <taxon>Coscinodiscophyceae</taxon>
        <taxon>Chaetocerotophycidae</taxon>
        <taxon>Chaetocerotales</taxon>
        <taxon>Chaetocerotaceae</taxon>
        <taxon>Chaetoceros</taxon>
    </lineage>
</organism>
<feature type="compositionally biased region" description="Basic and acidic residues" evidence="1">
    <location>
        <begin position="203"/>
        <end position="236"/>
    </location>
</feature>
<comment type="caution">
    <text evidence="2">The sequence shown here is derived from an EMBL/GenBank/DDBJ whole genome shotgun (WGS) entry which is preliminary data.</text>
</comment>
<protein>
    <submittedName>
        <fullName evidence="2">Uncharacterized protein</fullName>
    </submittedName>
</protein>
<evidence type="ECO:0000256" key="1">
    <source>
        <dbReference type="SAM" id="MobiDB-lite"/>
    </source>
</evidence>
<feature type="region of interest" description="Disordered" evidence="1">
    <location>
        <begin position="203"/>
        <end position="258"/>
    </location>
</feature>
<feature type="compositionally biased region" description="Low complexity" evidence="1">
    <location>
        <begin position="238"/>
        <end position="251"/>
    </location>
</feature>
<name>A0AAD3CSG2_9STRA</name>
<evidence type="ECO:0000313" key="2">
    <source>
        <dbReference type="EMBL" id="GFH49859.1"/>
    </source>
</evidence>
<accession>A0AAD3CSG2</accession>
<dbReference type="Proteomes" id="UP001054902">
    <property type="component" value="Unassembled WGS sequence"/>
</dbReference>
<proteinExistence type="predicted"/>
<evidence type="ECO:0000313" key="3">
    <source>
        <dbReference type="Proteomes" id="UP001054902"/>
    </source>
</evidence>
<keyword evidence="3" id="KW-1185">Reference proteome</keyword>
<dbReference type="AlphaFoldDB" id="A0AAD3CSG2"/>
<gene>
    <name evidence="2" type="ORF">CTEN210_06335</name>
</gene>
<reference evidence="2 3" key="1">
    <citation type="journal article" date="2021" name="Sci. Rep.">
        <title>The genome of the diatom Chaetoceros tenuissimus carries an ancient integrated fragment of an extant virus.</title>
        <authorList>
            <person name="Hongo Y."/>
            <person name="Kimura K."/>
            <person name="Takaki Y."/>
            <person name="Yoshida Y."/>
            <person name="Baba S."/>
            <person name="Kobayashi G."/>
            <person name="Nagasaki K."/>
            <person name="Hano T."/>
            <person name="Tomaru Y."/>
        </authorList>
    </citation>
    <scope>NUCLEOTIDE SEQUENCE [LARGE SCALE GENOMIC DNA]</scope>
    <source>
        <strain evidence="2 3">NIES-3715</strain>
    </source>
</reference>
<dbReference type="EMBL" id="BLLK01000038">
    <property type="protein sequence ID" value="GFH49859.1"/>
    <property type="molecule type" value="Genomic_DNA"/>
</dbReference>